<reference evidence="2 3" key="1">
    <citation type="submission" date="2024-04" db="EMBL/GenBank/DDBJ databases">
        <authorList>
            <person name="Waldvogel A.-M."/>
            <person name="Schoenle A."/>
        </authorList>
    </citation>
    <scope>NUCLEOTIDE SEQUENCE [LARGE SCALE GENOMIC DNA]</scope>
</reference>
<sequence length="98" mass="10726">MFLIESPKPNDFSSASPPPSPSLPPLPPFLPLPPLSLAPRSEDTGPWEPGLFSALLTHVPGQRPDTCESIGRDEEDEDEVKSRVYKLSLKVIVSCFNL</sequence>
<dbReference type="Proteomes" id="UP001497482">
    <property type="component" value="Chromosome 10"/>
</dbReference>
<name>A0AAV2J2A3_KNICA</name>
<keyword evidence="3" id="KW-1185">Reference proteome</keyword>
<organism evidence="2 3">
    <name type="scientific">Knipowitschia caucasica</name>
    <name type="common">Caucasian dwarf goby</name>
    <name type="synonym">Pomatoschistus caucasicus</name>
    <dbReference type="NCBI Taxonomy" id="637954"/>
    <lineage>
        <taxon>Eukaryota</taxon>
        <taxon>Metazoa</taxon>
        <taxon>Chordata</taxon>
        <taxon>Craniata</taxon>
        <taxon>Vertebrata</taxon>
        <taxon>Euteleostomi</taxon>
        <taxon>Actinopterygii</taxon>
        <taxon>Neopterygii</taxon>
        <taxon>Teleostei</taxon>
        <taxon>Neoteleostei</taxon>
        <taxon>Acanthomorphata</taxon>
        <taxon>Gobiaria</taxon>
        <taxon>Gobiiformes</taxon>
        <taxon>Gobioidei</taxon>
        <taxon>Gobiidae</taxon>
        <taxon>Gobiinae</taxon>
        <taxon>Knipowitschia</taxon>
    </lineage>
</organism>
<protein>
    <submittedName>
        <fullName evidence="2">Uncharacterized protein</fullName>
    </submittedName>
</protein>
<dbReference type="EMBL" id="OZ035832">
    <property type="protein sequence ID" value="CAL1571648.1"/>
    <property type="molecule type" value="Genomic_DNA"/>
</dbReference>
<accession>A0AAV2J2A3</accession>
<dbReference type="AlphaFoldDB" id="A0AAV2J2A3"/>
<feature type="compositionally biased region" description="Pro residues" evidence="1">
    <location>
        <begin position="16"/>
        <end position="36"/>
    </location>
</feature>
<evidence type="ECO:0000313" key="2">
    <source>
        <dbReference type="EMBL" id="CAL1571648.1"/>
    </source>
</evidence>
<proteinExistence type="predicted"/>
<feature type="region of interest" description="Disordered" evidence="1">
    <location>
        <begin position="1"/>
        <end position="51"/>
    </location>
</feature>
<gene>
    <name evidence="2" type="ORF">KC01_LOCUS3747</name>
</gene>
<evidence type="ECO:0000256" key="1">
    <source>
        <dbReference type="SAM" id="MobiDB-lite"/>
    </source>
</evidence>
<evidence type="ECO:0000313" key="3">
    <source>
        <dbReference type="Proteomes" id="UP001497482"/>
    </source>
</evidence>